<dbReference type="Proteomes" id="UP000325333">
    <property type="component" value="Unassembled WGS sequence"/>
</dbReference>
<keyword evidence="6" id="KW-0614">Plasmid</keyword>
<evidence type="ECO:0000313" key="8">
    <source>
        <dbReference type="Proteomes" id="UP000236268"/>
    </source>
</evidence>
<dbReference type="KEGG" id="abq:ABAZ39_25050"/>
<dbReference type="OrthoDB" id="7347328at2"/>
<sequence length="175" mass="18213">MSHSSGGTPGSGTPRSADLFAGAVVAAVAVAAIVVSGGFPTMAGLDTDVGPARFPIIYAGALLVLSAILVIGRLMPKRGAQAAPAEPQAPAEAFRFHRVAIGVVATAVYIYMLSLIGYLPTTVVFLIGMMRLMGMRSWVRAPIIAVAVTAFLYLVFLYALQIPLPDGSLFETGEF</sequence>
<feature type="transmembrane region" description="Helical" evidence="1">
    <location>
        <begin position="96"/>
        <end position="127"/>
    </location>
</feature>
<dbReference type="EMBL" id="VEWN01000002">
    <property type="protein sequence ID" value="KAA1057699.1"/>
    <property type="molecule type" value="Genomic_DNA"/>
</dbReference>
<reference evidence="6 8" key="2">
    <citation type="submission" date="2018-01" db="EMBL/GenBank/DDBJ databases">
        <title>Whole genome sequence of Azospirillum brasilense REC3 isolated from strawberry roots.</title>
        <authorList>
            <person name="Fontana C.A."/>
            <person name="Salazar S.M."/>
            <person name="Bassi D."/>
            <person name="Puglisi E."/>
            <person name="Lovaisa N.C."/>
            <person name="Toffoli L.M."/>
            <person name="Pedraza R."/>
            <person name="Cocconcelli P.S."/>
        </authorList>
    </citation>
    <scope>NUCLEOTIDE SEQUENCE [LARGE SCALE GENOMIC DNA]</scope>
    <source>
        <strain evidence="6 8">REC3</strain>
        <plasmid evidence="6">p9unnamed</plasmid>
    </source>
</reference>
<organism evidence="6 8">
    <name type="scientific">Azospirillum argentinense</name>
    <dbReference type="NCBI Taxonomy" id="2970906"/>
    <lineage>
        <taxon>Bacteria</taxon>
        <taxon>Pseudomonadati</taxon>
        <taxon>Pseudomonadota</taxon>
        <taxon>Alphaproteobacteria</taxon>
        <taxon>Rhodospirillales</taxon>
        <taxon>Azospirillaceae</taxon>
        <taxon>Azospirillum</taxon>
    </lineage>
</organism>
<evidence type="ECO:0000313" key="9">
    <source>
        <dbReference type="Proteomes" id="UP000325333"/>
    </source>
</evidence>
<keyword evidence="1" id="KW-0812">Transmembrane</keyword>
<name>A0A2K1FYX0_9PROT</name>
<proteinExistence type="predicted"/>
<dbReference type="EMBL" id="CP007795">
    <property type="protein sequence ID" value="AIB15165.1"/>
    <property type="molecule type" value="Genomic_DNA"/>
</dbReference>
<dbReference type="Pfam" id="PF07331">
    <property type="entry name" value="TctB"/>
    <property type="match status" value="1"/>
</dbReference>
<evidence type="ECO:0000313" key="5">
    <source>
        <dbReference type="EMBL" id="MFL7901762.1"/>
    </source>
</evidence>
<keyword evidence="10" id="KW-1185">Reference proteome</keyword>
<dbReference type="RefSeq" id="WP_051658493.1">
    <property type="nucleotide sequence ID" value="NZ_CP007795.1"/>
</dbReference>
<dbReference type="EMBL" id="POWG01000017">
    <property type="protein sequence ID" value="PNQ97750.1"/>
    <property type="molecule type" value="Genomic_DNA"/>
</dbReference>
<reference evidence="3 7" key="1">
    <citation type="journal article" date="2014" name="Genome Announc.">
        <title>Complete Genome Sequence of the Model Rhizosphere Strain Azospirillum brasilense Az39, Successfully Applied in Agriculture.</title>
        <authorList>
            <person name="Rivera D."/>
            <person name="Revale S."/>
            <person name="Molina R."/>
            <person name="Gualpa J."/>
            <person name="Puente M."/>
            <person name="Maroniche G."/>
            <person name="Paris G."/>
            <person name="Baker D."/>
            <person name="Clavijo B."/>
            <person name="McLay K."/>
            <person name="Spaepen S."/>
            <person name="Perticari A."/>
            <person name="Vazquez M."/>
            <person name="Wisniewski-Dye F."/>
            <person name="Watkins C."/>
            <person name="Martinez-Abarca F."/>
            <person name="Vanderleyden J."/>
            <person name="Cassan F."/>
        </authorList>
    </citation>
    <scope>NUCLEOTIDE SEQUENCE [LARGE SCALE GENOMIC DNA]</scope>
    <source>
        <strain evidence="3 7">Az39</strain>
        <plasmid evidence="3">AbAZ39_p2</plasmid>
    </source>
</reference>
<evidence type="ECO:0000313" key="10">
    <source>
        <dbReference type="Proteomes" id="UP001628281"/>
    </source>
</evidence>
<evidence type="ECO:0000313" key="6">
    <source>
        <dbReference type="EMBL" id="PNQ97750.1"/>
    </source>
</evidence>
<dbReference type="Proteomes" id="UP000236268">
    <property type="component" value="Unassembled WGS sequence"/>
</dbReference>
<geneLocation type="plasmid" evidence="6">
    <name>p9unnamed</name>
</geneLocation>
<gene>
    <name evidence="3" type="ORF">ABAZ39_25050</name>
    <name evidence="5" type="ORF">ACJ41P_11550</name>
    <name evidence="6" type="ORF">C1S70_16985</name>
    <name evidence="4" type="ORF">FH063_001867</name>
</gene>
<dbReference type="EMBL" id="JBJLSN010000012">
    <property type="protein sequence ID" value="MFL7901762.1"/>
    <property type="molecule type" value="Genomic_DNA"/>
</dbReference>
<reference evidence="5 10" key="4">
    <citation type="submission" date="2024-11" db="EMBL/GenBank/DDBJ databases">
        <title>Draft genome sequences of two bacteria associated to sugarcane roots in Colombia.</title>
        <authorList>
            <person name="Pardo-Diaz S."/>
            <person name="Masmela-Mendoza J."/>
            <person name="Delgadillo-Duran P."/>
            <person name="Bautista E.J."/>
            <person name="Rojas-Tapias D.F."/>
        </authorList>
    </citation>
    <scope>NUCLEOTIDE SEQUENCE [LARGE SCALE GENOMIC DNA]</scope>
    <source>
        <strain evidence="5 10">Ap18</strain>
    </source>
</reference>
<feature type="transmembrane region" description="Helical" evidence="1">
    <location>
        <begin position="20"/>
        <end position="44"/>
    </location>
</feature>
<reference evidence="4 9" key="3">
    <citation type="submission" date="2019-07" db="EMBL/GenBank/DDBJ databases">
        <title>Genome sequencing of the stress-tolerant strain Azospirillum brasilense Az19.</title>
        <authorList>
            <person name="Maroniche G.A."/>
            <person name="Garcia J.E."/>
            <person name="Pagnussat L."/>
            <person name="Amenta M."/>
            <person name="Creus C.M."/>
        </authorList>
    </citation>
    <scope>NUCLEOTIDE SEQUENCE [LARGE SCALE GENOMIC DNA]</scope>
    <source>
        <strain evidence="4 9">Az19</strain>
    </source>
</reference>
<feature type="transmembrane region" description="Helical" evidence="1">
    <location>
        <begin position="56"/>
        <end position="76"/>
    </location>
</feature>
<keyword evidence="1" id="KW-1133">Transmembrane helix</keyword>
<accession>A0A2K1FYX0</accession>
<feature type="domain" description="DUF1468" evidence="2">
    <location>
        <begin position="21"/>
        <end position="165"/>
    </location>
</feature>
<keyword evidence="1" id="KW-0472">Membrane</keyword>
<dbReference type="Proteomes" id="UP001628281">
    <property type="component" value="Unassembled WGS sequence"/>
</dbReference>
<dbReference type="AlphaFoldDB" id="A0A2K1FYX0"/>
<evidence type="ECO:0000256" key="1">
    <source>
        <dbReference type="SAM" id="Phobius"/>
    </source>
</evidence>
<dbReference type="Proteomes" id="UP000027186">
    <property type="component" value="Plasmid AbAZ39_p2"/>
</dbReference>
<geneLocation type="plasmid" evidence="3 7">
    <name>AbAZ39_p2</name>
</geneLocation>
<evidence type="ECO:0000313" key="7">
    <source>
        <dbReference type="Proteomes" id="UP000027186"/>
    </source>
</evidence>
<protein>
    <submittedName>
        <fullName evidence="6">Tripartite tricarboxylate transporter TctB family protein</fullName>
    </submittedName>
</protein>
<evidence type="ECO:0000313" key="4">
    <source>
        <dbReference type="EMBL" id="KAA1057699.1"/>
    </source>
</evidence>
<dbReference type="InterPro" id="IPR009936">
    <property type="entry name" value="DUF1468"/>
</dbReference>
<feature type="transmembrane region" description="Helical" evidence="1">
    <location>
        <begin position="139"/>
        <end position="160"/>
    </location>
</feature>
<evidence type="ECO:0000259" key="2">
    <source>
        <dbReference type="Pfam" id="PF07331"/>
    </source>
</evidence>
<evidence type="ECO:0000313" key="3">
    <source>
        <dbReference type="EMBL" id="AIB15165.1"/>
    </source>
</evidence>
<accession>A0A060DR30</accession>